<sequence>MKIALTGGTGFVGKHLTNELLNNGHELYILTRSLANKSEKNNITYVQWLNKEDEPEKQLDGIDVFINLAGESINSGRWTKERKQKILDSRLTSTREVMRIINRLDEKPYTLINASAVGFYGTSQTAVFDEEVRKSGDDFLSLTVKAWEEEAMHAEKEWEIRTAFCRFGIILDKHEGALPRMALPYKLFAGGTIGDGEQWLSWIHIRDVVGAIEFIIKNESIDGPVNFTAPSPVTMKNFGKMLGKALNRPHWLPVPEPAIELALGEMSILITKGQKVLPSKLLKSGYQFHYSNLQTVLQAIYE</sequence>
<dbReference type="Proteomes" id="UP000233343">
    <property type="component" value="Unassembled WGS sequence"/>
</dbReference>
<comment type="similarity">
    <text evidence="1">Belongs to the NAD(P)-dependent epimerase/dehydratase family. SDR39U1 subfamily.</text>
</comment>
<comment type="caution">
    <text evidence="4">The sequence shown here is derived from an EMBL/GenBank/DDBJ whole genome shotgun (WGS) entry which is preliminary data.</text>
</comment>
<dbReference type="RefSeq" id="WP_066195519.1">
    <property type="nucleotide sequence ID" value="NZ_JAFDQP010000008.1"/>
</dbReference>
<reference evidence="4 5" key="1">
    <citation type="journal article" date="2010" name="Int. J. Syst. Evol. Microbiol.">
        <title>Bacillus horneckiae sp. nov., isolated from a spacecraft-assembly clean room.</title>
        <authorList>
            <person name="Vaishampayan P."/>
            <person name="Probst A."/>
            <person name="Krishnamurthi S."/>
            <person name="Ghosh S."/>
            <person name="Osman S."/>
            <person name="McDowall A."/>
            <person name="Ruckmani A."/>
            <person name="Mayilraj S."/>
            <person name="Venkateswaran K."/>
        </authorList>
    </citation>
    <scope>NUCLEOTIDE SEQUENCE [LARGE SCALE GENOMIC DNA]</scope>
    <source>
        <strain evidence="5">1PO1SC</strain>
    </source>
</reference>
<dbReference type="AlphaFoldDB" id="A0A2N0ZGJ1"/>
<evidence type="ECO:0000256" key="1">
    <source>
        <dbReference type="ARBA" id="ARBA00009353"/>
    </source>
</evidence>
<feature type="domain" description="NAD-dependent epimerase/dehydratase" evidence="2">
    <location>
        <begin position="3"/>
        <end position="219"/>
    </location>
</feature>
<dbReference type="NCBIfam" id="TIGR01777">
    <property type="entry name" value="yfcH"/>
    <property type="match status" value="1"/>
</dbReference>
<proteinExistence type="inferred from homology"/>
<evidence type="ECO:0000259" key="3">
    <source>
        <dbReference type="Pfam" id="PF08338"/>
    </source>
</evidence>
<gene>
    <name evidence="4" type="ORF">CWS20_12885</name>
</gene>
<dbReference type="SUPFAM" id="SSF51735">
    <property type="entry name" value="NAD(P)-binding Rossmann-fold domains"/>
    <property type="match status" value="1"/>
</dbReference>
<evidence type="ECO:0000313" key="4">
    <source>
        <dbReference type="EMBL" id="PKG28635.1"/>
    </source>
</evidence>
<dbReference type="InterPro" id="IPR036291">
    <property type="entry name" value="NAD(P)-bd_dom_sf"/>
</dbReference>
<dbReference type="Pfam" id="PF08338">
    <property type="entry name" value="DUF1731"/>
    <property type="match status" value="1"/>
</dbReference>
<dbReference type="PANTHER" id="PTHR11092">
    <property type="entry name" value="SUGAR NUCLEOTIDE EPIMERASE RELATED"/>
    <property type="match status" value="1"/>
</dbReference>
<protein>
    <submittedName>
        <fullName evidence="4">TIGR01777 family protein</fullName>
    </submittedName>
</protein>
<dbReference type="InterPro" id="IPR001509">
    <property type="entry name" value="Epimerase_deHydtase"/>
</dbReference>
<evidence type="ECO:0000259" key="2">
    <source>
        <dbReference type="Pfam" id="PF01370"/>
    </source>
</evidence>
<dbReference type="Gene3D" id="3.40.50.720">
    <property type="entry name" value="NAD(P)-binding Rossmann-like Domain"/>
    <property type="match status" value="1"/>
</dbReference>
<dbReference type="InterPro" id="IPR010099">
    <property type="entry name" value="SDR39U1"/>
</dbReference>
<organism evidence="4 5">
    <name type="scientific">Cytobacillus horneckiae</name>
    <dbReference type="NCBI Taxonomy" id="549687"/>
    <lineage>
        <taxon>Bacteria</taxon>
        <taxon>Bacillati</taxon>
        <taxon>Bacillota</taxon>
        <taxon>Bacilli</taxon>
        <taxon>Bacillales</taxon>
        <taxon>Bacillaceae</taxon>
        <taxon>Cytobacillus</taxon>
    </lineage>
</organism>
<accession>A0A2N0ZGJ1</accession>
<name>A0A2N0ZGJ1_9BACI</name>
<dbReference type="CDD" id="cd05242">
    <property type="entry name" value="SDR_a8"/>
    <property type="match status" value="1"/>
</dbReference>
<dbReference type="PANTHER" id="PTHR11092:SF0">
    <property type="entry name" value="EPIMERASE FAMILY PROTEIN SDR39U1"/>
    <property type="match status" value="1"/>
</dbReference>
<feature type="domain" description="DUF1731" evidence="3">
    <location>
        <begin position="254"/>
        <end position="300"/>
    </location>
</feature>
<dbReference type="Pfam" id="PF01370">
    <property type="entry name" value="Epimerase"/>
    <property type="match status" value="1"/>
</dbReference>
<evidence type="ECO:0000313" key="5">
    <source>
        <dbReference type="Proteomes" id="UP000233343"/>
    </source>
</evidence>
<dbReference type="EMBL" id="PISD01000027">
    <property type="protein sequence ID" value="PKG28635.1"/>
    <property type="molecule type" value="Genomic_DNA"/>
</dbReference>
<dbReference type="InterPro" id="IPR013549">
    <property type="entry name" value="DUF1731"/>
</dbReference>
<keyword evidence="5" id="KW-1185">Reference proteome</keyword>